<gene>
    <name evidence="1" type="ORF">M9H77_27660</name>
</gene>
<evidence type="ECO:0000313" key="1">
    <source>
        <dbReference type="EMBL" id="KAI5658867.1"/>
    </source>
</evidence>
<dbReference type="Proteomes" id="UP001060085">
    <property type="component" value="Linkage Group LG06"/>
</dbReference>
<protein>
    <submittedName>
        <fullName evidence="1">Uncharacterized protein</fullName>
    </submittedName>
</protein>
<accession>A0ACC0AEK4</accession>
<evidence type="ECO:0000313" key="2">
    <source>
        <dbReference type="Proteomes" id="UP001060085"/>
    </source>
</evidence>
<dbReference type="EMBL" id="CM044706">
    <property type="protein sequence ID" value="KAI5658867.1"/>
    <property type="molecule type" value="Genomic_DNA"/>
</dbReference>
<comment type="caution">
    <text evidence="1">The sequence shown here is derived from an EMBL/GenBank/DDBJ whole genome shotgun (WGS) entry which is preliminary data.</text>
</comment>
<proteinExistence type="predicted"/>
<name>A0ACC0AEK4_CATRO</name>
<keyword evidence="2" id="KW-1185">Reference proteome</keyword>
<organism evidence="1 2">
    <name type="scientific">Catharanthus roseus</name>
    <name type="common">Madagascar periwinkle</name>
    <name type="synonym">Vinca rosea</name>
    <dbReference type="NCBI Taxonomy" id="4058"/>
    <lineage>
        <taxon>Eukaryota</taxon>
        <taxon>Viridiplantae</taxon>
        <taxon>Streptophyta</taxon>
        <taxon>Embryophyta</taxon>
        <taxon>Tracheophyta</taxon>
        <taxon>Spermatophyta</taxon>
        <taxon>Magnoliopsida</taxon>
        <taxon>eudicotyledons</taxon>
        <taxon>Gunneridae</taxon>
        <taxon>Pentapetalae</taxon>
        <taxon>asterids</taxon>
        <taxon>lamiids</taxon>
        <taxon>Gentianales</taxon>
        <taxon>Apocynaceae</taxon>
        <taxon>Rauvolfioideae</taxon>
        <taxon>Vinceae</taxon>
        <taxon>Catharanthinae</taxon>
        <taxon>Catharanthus</taxon>
    </lineage>
</organism>
<sequence length="453" mass="52251">MVEDNGKDESVEKPTDAFCNLKEVAEGNISKGPGNVNLEYEHSAINVHRSLNDDQVKVIKPFEYLRTSCRGLLKFFYCERWRFNVHGKIMFVDEKDIKSMLGIKRNCDTALERELGLEIEHGMIVLPKIRERLIAIDSYGKEFIMKYVLFIVGKFLSPLTKSLQIRELNWSKFVLNSIVISVRKWNRENKGSITDLRDIGVFRGENIPIVDVEELGMDVHLDGVHKRLDLLDQNMKQLRGGLEGVREEVACIGKSVKAANRSVTEVKDELRDIRDDIREDERIRQKNSDIQYENKDKFGSGNRDVNDETGAASNKMVEWKIENKEAKETSNEYYLLKWKHVNGKGGQEERLREPREVINCFACMLLSRARQGNVFKGKTHIQIFNQFLTVEKYGGNVASCEKVHSISHRNDVDICLFLDASNFSRDCILKGWNGPFYLATLFRAHDNISFYLQ</sequence>
<reference evidence="2" key="1">
    <citation type="journal article" date="2023" name="Nat. Plants">
        <title>Single-cell RNA sequencing provides a high-resolution roadmap for understanding the multicellular compartmentation of specialized metabolism.</title>
        <authorList>
            <person name="Sun S."/>
            <person name="Shen X."/>
            <person name="Li Y."/>
            <person name="Li Y."/>
            <person name="Wang S."/>
            <person name="Li R."/>
            <person name="Zhang H."/>
            <person name="Shen G."/>
            <person name="Guo B."/>
            <person name="Wei J."/>
            <person name="Xu J."/>
            <person name="St-Pierre B."/>
            <person name="Chen S."/>
            <person name="Sun C."/>
        </authorList>
    </citation>
    <scope>NUCLEOTIDE SEQUENCE [LARGE SCALE GENOMIC DNA]</scope>
</reference>